<feature type="compositionally biased region" description="Basic and acidic residues" evidence="2">
    <location>
        <begin position="544"/>
        <end position="554"/>
    </location>
</feature>
<feature type="compositionally biased region" description="Low complexity" evidence="2">
    <location>
        <begin position="516"/>
        <end position="532"/>
    </location>
</feature>
<proteinExistence type="predicted"/>
<dbReference type="RefSeq" id="WP_289166705.1">
    <property type="nucleotide sequence ID" value="NZ_JASZZN010000026.1"/>
</dbReference>
<keyword evidence="1" id="KW-0175">Coiled coil</keyword>
<protein>
    <submittedName>
        <fullName evidence="4">AAA family ATPase</fullName>
    </submittedName>
</protein>
<feature type="coiled-coil region" evidence="1">
    <location>
        <begin position="275"/>
        <end position="316"/>
    </location>
</feature>
<evidence type="ECO:0000256" key="1">
    <source>
        <dbReference type="SAM" id="Coils"/>
    </source>
</evidence>
<keyword evidence="5" id="KW-1185">Reference proteome</keyword>
<sequence>MLIERLDLLAFGGFTNHALELAAEPRKFHLIYGPNESGKSTCLRAITALLFGIPNQTTDNYLHPNAKLRVGATLRVGDDERLQFIRRKGRKNTELKADGTTPLAPEELTRALGGIDEQTFHHRFALSHEHLVEGGKAILESRGELGEILFAAGAGVGKLRSILSQLETEERDLYAARARKAAINAALSELEQKRSEIRDLQTPPAEYRSVCDRIEQSEAKAEQLNGEQSESRQQLSRNQSFREALKYVPLWRHAQQRLEQLHQVPSLDDDFAARRREANANRAAKQTRVEELRAELESHLGRLQELKTDAAILENADQVVSLFQSIATREVADTERVGLQRLLDDQRGVVCRVLSELDVDLPEGASVEAIEEAVERHQLSDSVHARIGELAGDYEVVRQQEQDASDRLRTIRRELGEIDEDLENSPTSGDPHALEAVLTEIGQPRDLLSQLDQQQSTFSDAERECQQLLQALGFSDRSIKEATAFVPPTTAQLDQFEESFAEARRELDHLNDQRTSKSQRQQSLRQQLASLQTKQVLPTEQELSDQRERRDQAVDRLSMASTDEARIEMSQQTRREIRLADQVVDTLRSQQQKVLQAETLRIEIAAIDEEIALCEREIETATAATSALTTRWESLWQDKGVAPGTLKEMRQWLGRLDSLVEKAESLSQCQSQLSQSEEKLKRVKARLGNAVTLAWSMRPVMAGNLDAATPIPGDLDLETLHDTANGLRQELWATAERRNRIQSKRDELAAEVPRAEAKLESCRKRRQQWEEQWRAATSNVISDSLATPAVVNARIKRIQELFQAKRDHDATVNRIAAIQRDHDAFHQHVKSIAAIVGQPTTGTQNESDLAQTLYQRLQAAKESDRERQRLTKVGDEIRAKLDHVTEGLRQDESAIAELCHEAGVTSVEDLPEVEKLAQEKRCVQTEFESIQKQLVMLAGQTNLDDFVAEVESQNPSELEENVDRLSRRLDELSKQRTEIEQHIGGLKRDRERIDGSDRAASLNQELQMVLGRISRHAEQWARLRIASLVMRQAIDHYRRANESPVLNIACRAFSDLTLERYTGLRPEYDDKDRWSLVGVEHDTDGIEKTVPVEMMSDGTRDSVFLAMRLASIEHQLSSGRTFPVIVDDCLIQLDDARAAAGLRLFSTLSEKTQVLMFTHHEHVLDLAASTLAPDQYHVHRLPS</sequence>
<evidence type="ECO:0000259" key="3">
    <source>
        <dbReference type="Pfam" id="PF13514"/>
    </source>
</evidence>
<dbReference type="Proteomes" id="UP001239462">
    <property type="component" value="Unassembled WGS sequence"/>
</dbReference>
<evidence type="ECO:0000313" key="5">
    <source>
        <dbReference type="Proteomes" id="UP001239462"/>
    </source>
</evidence>
<dbReference type="InterPro" id="IPR038734">
    <property type="entry name" value="YhaN_AAA"/>
</dbReference>
<dbReference type="Pfam" id="PF13514">
    <property type="entry name" value="AAA_27"/>
    <property type="match status" value="1"/>
</dbReference>
<dbReference type="PANTHER" id="PTHR41259">
    <property type="entry name" value="DOUBLE-STRAND BREAK REPAIR RAD50 ATPASE, PUTATIVE-RELATED"/>
    <property type="match status" value="1"/>
</dbReference>
<feature type="region of interest" description="Disordered" evidence="2">
    <location>
        <begin position="511"/>
        <end position="554"/>
    </location>
</feature>
<dbReference type="Gene3D" id="3.40.50.300">
    <property type="entry name" value="P-loop containing nucleotide triphosphate hydrolases"/>
    <property type="match status" value="2"/>
</dbReference>
<comment type="caution">
    <text evidence="4">The sequence shown here is derived from an EMBL/GenBank/DDBJ whole genome shotgun (WGS) entry which is preliminary data.</text>
</comment>
<reference evidence="4 5" key="1">
    <citation type="submission" date="2023-06" db="EMBL/GenBank/DDBJ databases">
        <title>Roseiconus lacunae JC819 isolated from Gulf of Mannar region, Tamil Nadu.</title>
        <authorList>
            <person name="Pk S."/>
            <person name="Ch S."/>
            <person name="Ch V.R."/>
        </authorList>
    </citation>
    <scope>NUCLEOTIDE SEQUENCE [LARGE SCALE GENOMIC DNA]</scope>
    <source>
        <strain evidence="4 5">JC819</strain>
    </source>
</reference>
<feature type="coiled-coil region" evidence="1">
    <location>
        <begin position="173"/>
        <end position="234"/>
    </location>
</feature>
<evidence type="ECO:0000256" key="2">
    <source>
        <dbReference type="SAM" id="MobiDB-lite"/>
    </source>
</evidence>
<feature type="coiled-coil region" evidence="1">
    <location>
        <begin position="738"/>
        <end position="772"/>
    </location>
</feature>
<feature type="coiled-coil region" evidence="1">
    <location>
        <begin position="597"/>
        <end position="624"/>
    </location>
</feature>
<feature type="domain" description="YhaN AAA" evidence="3">
    <location>
        <begin position="1"/>
        <end position="206"/>
    </location>
</feature>
<name>A0ABT7PRN4_9BACT</name>
<dbReference type="EMBL" id="JASZZN010000026">
    <property type="protein sequence ID" value="MDM4018781.1"/>
    <property type="molecule type" value="Genomic_DNA"/>
</dbReference>
<dbReference type="InterPro" id="IPR027417">
    <property type="entry name" value="P-loop_NTPase"/>
</dbReference>
<dbReference type="PANTHER" id="PTHR41259:SF1">
    <property type="entry name" value="DOUBLE-STRAND BREAK REPAIR RAD50 ATPASE, PUTATIVE-RELATED"/>
    <property type="match status" value="1"/>
</dbReference>
<evidence type="ECO:0000313" key="4">
    <source>
        <dbReference type="EMBL" id="MDM4018781.1"/>
    </source>
</evidence>
<organism evidence="4 5">
    <name type="scientific">Roseiconus lacunae</name>
    <dbReference type="NCBI Taxonomy" id="2605694"/>
    <lineage>
        <taxon>Bacteria</taxon>
        <taxon>Pseudomonadati</taxon>
        <taxon>Planctomycetota</taxon>
        <taxon>Planctomycetia</taxon>
        <taxon>Pirellulales</taxon>
        <taxon>Pirellulaceae</taxon>
        <taxon>Roseiconus</taxon>
    </lineage>
</organism>
<gene>
    <name evidence="4" type="ORF">QTN89_25230</name>
</gene>
<accession>A0ABT7PRN4</accession>
<feature type="coiled-coil region" evidence="1">
    <location>
        <begin position="913"/>
        <end position="989"/>
    </location>
</feature>
<dbReference type="SUPFAM" id="SSF52540">
    <property type="entry name" value="P-loop containing nucleoside triphosphate hydrolases"/>
    <property type="match status" value="2"/>
</dbReference>